<accession>A0A0C1EBA5</accession>
<dbReference type="SMART" id="SM00739">
    <property type="entry name" value="KOW"/>
    <property type="match status" value="1"/>
</dbReference>
<sequence>MARITVKTMHKWYVVQAISSQEKKAKKNLEEHREHKGMSELIERVVLPIEKVSEVKNGLQKVVEKRLWPGYLLIKMTLTDESWSYVKNTIGVVDFLGGDQPAALTEKEVDEILKDLEDKKQTVTQRHKFNVGDRVKIVDGVFVNFIGTVTEVFHDKGRLSVLVSIFGRDTRVDDLEFVQVEEISPDAENT</sequence>
<dbReference type="Gene3D" id="2.30.30.30">
    <property type="match status" value="1"/>
</dbReference>
<feature type="domain" description="NusG-like N-terminal" evidence="8">
    <location>
        <begin position="9"/>
        <end position="116"/>
    </location>
</feature>
<dbReference type="GO" id="GO:0006353">
    <property type="term" value="P:DNA-templated transcription termination"/>
    <property type="evidence" value="ECO:0007669"/>
    <property type="project" value="UniProtKB-UniRule"/>
</dbReference>
<dbReference type="Pfam" id="PF02357">
    <property type="entry name" value="NusG"/>
    <property type="match status" value="1"/>
</dbReference>
<dbReference type="InterPro" id="IPR014722">
    <property type="entry name" value="Rib_uL2_dom2"/>
</dbReference>
<dbReference type="NCBIfam" id="TIGR00922">
    <property type="entry name" value="nusG"/>
    <property type="match status" value="1"/>
</dbReference>
<evidence type="ECO:0000256" key="3">
    <source>
        <dbReference type="ARBA" id="ARBA00023015"/>
    </source>
</evidence>
<dbReference type="CDD" id="cd06091">
    <property type="entry name" value="KOW_NusG"/>
    <property type="match status" value="1"/>
</dbReference>
<dbReference type="CDD" id="cd09891">
    <property type="entry name" value="NGN_Bact_1"/>
    <property type="match status" value="1"/>
</dbReference>
<organism evidence="10 11">
    <name type="scientific">Parachlamydia acanthamoebae</name>
    <dbReference type="NCBI Taxonomy" id="83552"/>
    <lineage>
        <taxon>Bacteria</taxon>
        <taxon>Pseudomonadati</taxon>
        <taxon>Chlamydiota</taxon>
        <taxon>Chlamydiia</taxon>
        <taxon>Parachlamydiales</taxon>
        <taxon>Parachlamydiaceae</taxon>
        <taxon>Parachlamydia</taxon>
    </lineage>
</organism>
<dbReference type="Proteomes" id="UP000031307">
    <property type="component" value="Unassembled WGS sequence"/>
</dbReference>
<evidence type="ECO:0000313" key="10">
    <source>
        <dbReference type="EMBL" id="KIA77348.1"/>
    </source>
</evidence>
<dbReference type="InterPro" id="IPR006645">
    <property type="entry name" value="NGN-like_dom"/>
</dbReference>
<name>A0A0C1EBA5_9BACT</name>
<dbReference type="GO" id="GO:0005829">
    <property type="term" value="C:cytosol"/>
    <property type="evidence" value="ECO:0007669"/>
    <property type="project" value="TreeGrafter"/>
</dbReference>
<dbReference type="SMART" id="SM00738">
    <property type="entry name" value="NGN"/>
    <property type="match status" value="1"/>
</dbReference>
<evidence type="ECO:0000313" key="11">
    <source>
        <dbReference type="Proteomes" id="UP000031307"/>
    </source>
</evidence>
<dbReference type="Gene3D" id="3.30.70.940">
    <property type="entry name" value="NusG, N-terminal domain"/>
    <property type="match status" value="1"/>
</dbReference>
<dbReference type="GO" id="GO:0032784">
    <property type="term" value="P:regulation of DNA-templated transcription elongation"/>
    <property type="evidence" value="ECO:0007669"/>
    <property type="project" value="InterPro"/>
</dbReference>
<feature type="domain" description="KOW" evidence="9">
    <location>
        <begin position="128"/>
        <end position="155"/>
    </location>
</feature>
<proteinExistence type="inferred from homology"/>
<evidence type="ECO:0000256" key="1">
    <source>
        <dbReference type="ARBA" id="ARBA00022472"/>
    </source>
</evidence>
<keyword evidence="4 5" id="KW-0804">Transcription</keyword>
<comment type="similarity">
    <text evidence="5 7">Belongs to the NusG family.</text>
</comment>
<dbReference type="AlphaFoldDB" id="A0A0C1EBA5"/>
<dbReference type="InterPro" id="IPR001062">
    <property type="entry name" value="Transcrpt_antiterm_NusG"/>
</dbReference>
<dbReference type="InterPro" id="IPR008991">
    <property type="entry name" value="Translation_prot_SH3-like_sf"/>
</dbReference>
<evidence type="ECO:0000256" key="4">
    <source>
        <dbReference type="ARBA" id="ARBA00023163"/>
    </source>
</evidence>
<comment type="caution">
    <text evidence="10">The sequence shown here is derived from an EMBL/GenBank/DDBJ whole genome shotgun (WGS) entry which is preliminary data.</text>
</comment>
<dbReference type="PANTHER" id="PTHR30265">
    <property type="entry name" value="RHO-INTERACTING TRANSCRIPTION TERMINATION FACTOR NUSG"/>
    <property type="match status" value="1"/>
</dbReference>
<dbReference type="GO" id="GO:0006354">
    <property type="term" value="P:DNA-templated transcription elongation"/>
    <property type="evidence" value="ECO:0007669"/>
    <property type="project" value="UniProtKB-UniRule"/>
</dbReference>
<comment type="function">
    <text evidence="5 7">Participates in transcription elongation, termination and antitermination.</text>
</comment>
<dbReference type="HAMAP" id="MF_00948">
    <property type="entry name" value="NusG"/>
    <property type="match status" value="1"/>
</dbReference>
<gene>
    <name evidence="5 10" type="primary">nusG</name>
    <name evidence="10" type="ORF">DB43_GL00090</name>
</gene>
<dbReference type="SUPFAM" id="SSF82679">
    <property type="entry name" value="N-utilization substance G protein NusG, N-terminal domain"/>
    <property type="match status" value="1"/>
</dbReference>
<dbReference type="InterPro" id="IPR043425">
    <property type="entry name" value="NusG-like"/>
</dbReference>
<keyword evidence="1 5" id="KW-0806">Transcription termination</keyword>
<dbReference type="PANTHER" id="PTHR30265:SF2">
    <property type="entry name" value="TRANSCRIPTION TERMINATION_ANTITERMINATION PROTEIN NUSG"/>
    <property type="match status" value="1"/>
</dbReference>
<dbReference type="SUPFAM" id="SSF50104">
    <property type="entry name" value="Translation proteins SH3-like domain"/>
    <property type="match status" value="1"/>
</dbReference>
<dbReference type="PRINTS" id="PR00338">
    <property type="entry name" value="NUSGTNSCPFCT"/>
</dbReference>
<dbReference type="GO" id="GO:0031564">
    <property type="term" value="P:transcription antitermination"/>
    <property type="evidence" value="ECO:0007669"/>
    <property type="project" value="UniProtKB-UniRule"/>
</dbReference>
<keyword evidence="2 5" id="KW-0889">Transcription antitermination</keyword>
<evidence type="ECO:0000256" key="2">
    <source>
        <dbReference type="ARBA" id="ARBA00022814"/>
    </source>
</evidence>
<keyword evidence="3 5" id="KW-0805">Transcription regulation</keyword>
<evidence type="ECO:0000259" key="9">
    <source>
        <dbReference type="SMART" id="SM00739"/>
    </source>
</evidence>
<dbReference type="InterPro" id="IPR036735">
    <property type="entry name" value="NGN_dom_sf"/>
</dbReference>
<evidence type="ECO:0000256" key="6">
    <source>
        <dbReference type="NCBIfam" id="TIGR00922"/>
    </source>
</evidence>
<dbReference type="InterPro" id="IPR005824">
    <property type="entry name" value="KOW"/>
</dbReference>
<dbReference type="EMBL" id="JSAM01000081">
    <property type="protein sequence ID" value="KIA77348.1"/>
    <property type="molecule type" value="Genomic_DNA"/>
</dbReference>
<dbReference type="PATRIC" id="fig|83552.4.peg.1487"/>
<dbReference type="InterPro" id="IPR047050">
    <property type="entry name" value="NGN"/>
</dbReference>
<reference evidence="10 11" key="1">
    <citation type="journal article" date="2014" name="Mol. Biol. Evol.">
        <title>Massive expansion of Ubiquitination-related gene families within the Chlamydiae.</title>
        <authorList>
            <person name="Domman D."/>
            <person name="Collingro A."/>
            <person name="Lagkouvardos I."/>
            <person name="Gehre L."/>
            <person name="Weinmaier T."/>
            <person name="Rattei T."/>
            <person name="Subtil A."/>
            <person name="Horn M."/>
        </authorList>
    </citation>
    <scope>NUCLEOTIDE SEQUENCE [LARGE SCALE GENOMIC DNA]</scope>
    <source>
        <strain evidence="10 11">OEW1</strain>
    </source>
</reference>
<evidence type="ECO:0000256" key="5">
    <source>
        <dbReference type="HAMAP-Rule" id="MF_00948"/>
    </source>
</evidence>
<protein>
    <recommendedName>
        <fullName evidence="5 6">Transcription termination/antitermination protein NusG</fullName>
    </recommendedName>
</protein>
<evidence type="ECO:0000256" key="7">
    <source>
        <dbReference type="RuleBase" id="RU000538"/>
    </source>
</evidence>
<evidence type="ECO:0000259" key="8">
    <source>
        <dbReference type="SMART" id="SM00738"/>
    </source>
</evidence>